<feature type="transmembrane region" description="Helical" evidence="12">
    <location>
        <begin position="184"/>
        <end position="200"/>
    </location>
</feature>
<proteinExistence type="inferred from homology"/>
<evidence type="ECO:0000313" key="15">
    <source>
        <dbReference type="Proteomes" id="UP000018001"/>
    </source>
</evidence>
<feature type="transmembrane region" description="Helical" evidence="12">
    <location>
        <begin position="153"/>
        <end position="172"/>
    </location>
</feature>
<dbReference type="InterPro" id="IPR008928">
    <property type="entry name" value="6-hairpin_glycosidase_sf"/>
</dbReference>
<dbReference type="Proteomes" id="UP000018001">
    <property type="component" value="Unassembled WGS sequence"/>
</dbReference>
<keyword evidence="5" id="KW-0378">Hydrolase</keyword>
<dbReference type="InterPro" id="IPR000165">
    <property type="entry name" value="Glucoamylase"/>
</dbReference>
<evidence type="ECO:0000256" key="3">
    <source>
        <dbReference type="ARBA" id="ARBA00012593"/>
    </source>
</evidence>
<feature type="transmembrane region" description="Helical" evidence="12">
    <location>
        <begin position="110"/>
        <end position="133"/>
    </location>
</feature>
<evidence type="ECO:0000256" key="11">
    <source>
        <dbReference type="ARBA" id="ARBA00033473"/>
    </source>
</evidence>
<evidence type="ECO:0000259" key="13">
    <source>
        <dbReference type="Pfam" id="PF00723"/>
    </source>
</evidence>
<keyword evidence="15" id="KW-1185">Reference proteome</keyword>
<evidence type="ECO:0000256" key="10">
    <source>
        <dbReference type="ARBA" id="ARBA00033442"/>
    </source>
</evidence>
<gene>
    <name evidence="14" type="ORF">PVAR5_2524</name>
</gene>
<evidence type="ECO:0000256" key="12">
    <source>
        <dbReference type="SAM" id="Phobius"/>
    </source>
</evidence>
<evidence type="ECO:0000256" key="8">
    <source>
        <dbReference type="ARBA" id="ARBA00023295"/>
    </source>
</evidence>
<protein>
    <recommendedName>
        <fullName evidence="3">glucan 1,4-alpha-glucosidase</fullName>
        <ecNumber evidence="3">3.2.1.3</ecNumber>
    </recommendedName>
    <alternativeName>
        <fullName evidence="11">1,4-alpha-D-glucan glucohydrolase</fullName>
    </alternativeName>
    <alternativeName>
        <fullName evidence="10">Glucan 1,4-alpha-glucosidase</fullName>
    </alternativeName>
</protein>
<feature type="transmembrane region" description="Helical" evidence="12">
    <location>
        <begin position="21"/>
        <end position="39"/>
    </location>
</feature>
<dbReference type="OrthoDB" id="5420247at2759"/>
<dbReference type="InterPro" id="IPR046966">
    <property type="entry name" value="Glucoamylase_active_site"/>
</dbReference>
<evidence type="ECO:0000256" key="7">
    <source>
        <dbReference type="ARBA" id="ARBA00023277"/>
    </source>
</evidence>
<dbReference type="PANTHER" id="PTHR42029">
    <property type="entry name" value="AN04G07800"/>
    <property type="match status" value="1"/>
</dbReference>
<evidence type="ECO:0000313" key="14">
    <source>
        <dbReference type="EMBL" id="GAD93906.1"/>
    </source>
</evidence>
<dbReference type="SUPFAM" id="SSF48208">
    <property type="entry name" value="Six-hairpin glycosidases"/>
    <property type="match status" value="1"/>
</dbReference>
<keyword evidence="12" id="KW-0812">Transmembrane</keyword>
<feature type="transmembrane region" description="Helical" evidence="12">
    <location>
        <begin position="73"/>
        <end position="90"/>
    </location>
</feature>
<dbReference type="InterPro" id="IPR012341">
    <property type="entry name" value="6hp_glycosidase-like_sf"/>
</dbReference>
<keyword evidence="6" id="KW-0325">Glycoprotein</keyword>
<accession>V5FW22</accession>
<reference evidence="15" key="1">
    <citation type="journal article" date="2014" name="Genome Announc.">
        <title>Draft genome sequence of the formaldehyde-resistant fungus Byssochlamys spectabilis No. 5 (anamorph Paecilomyces variotii No. 5) (NBRC109023).</title>
        <authorList>
            <person name="Oka T."/>
            <person name="Ekino K."/>
            <person name="Fukuda K."/>
            <person name="Nomura Y."/>
        </authorList>
    </citation>
    <scope>NUCLEOTIDE SEQUENCE [LARGE SCALE GENOMIC DNA]</scope>
    <source>
        <strain evidence="15">No. 5 / NBRC 109023</strain>
    </source>
</reference>
<comment type="caution">
    <text evidence="14">The sequence shown here is derived from an EMBL/GenBank/DDBJ whole genome shotgun (WGS) entry which is preliminary data.</text>
</comment>
<dbReference type="Gene3D" id="1.50.10.10">
    <property type="match status" value="1"/>
</dbReference>
<evidence type="ECO:0000256" key="5">
    <source>
        <dbReference type="ARBA" id="ARBA00022801"/>
    </source>
</evidence>
<dbReference type="AlphaFoldDB" id="V5FW22"/>
<evidence type="ECO:0000256" key="1">
    <source>
        <dbReference type="ARBA" id="ARBA00001863"/>
    </source>
</evidence>
<dbReference type="InParanoid" id="V5FW22"/>
<sequence length="737" mass="81172">MSVSSDKVSRPTDPDGLVLEAWGQGMMVGSLLVMAAITVSNMKRHILLHKLILAELLIAIPNGFFIFPHEPTYGWYLSITAIGLNVSWSLHNVISWMKNRPFMSRRLSTFYITTVLLVQPYWVLEIYANFTYFNNINKIFLKTRPLEPLFRDPWWIFTTWSLFYTIKSEYGFSIYELVKVSPRFGVMLVSMCLSIVFIILDECVVLNAFQMGLPTGIEPFWKLSFIFKCLCDSVILDDFKTALDRMRNYWLEKRVGIQNQVDLSHPPGRDTETPIALQGVLNNIGPNGTGASGASAGIVVASPSKSNPDYFYTWTRDSALTFQTLIEEFIAGDTSLETHIEQYITAQVTIQKVSNPSGDLSDGSGLGEPKFYVNMTAFEGAWGRPQRDGPALRAIALITYGNYLISNGATSKVSSIIWPIVENDLSYVAQYWNQTGYDLWEEVQGSSFFTIASQHRALVEGDAFATSLGKSCTGCESQAPQILCFLQSFWNGTAVIANLGNNGRSGLDANSLLGSVHTFDPAASCDDVTFQPCSSRALSNHKLVVDSFRSVYTINSGLGAGSAAAVGRYPEDSYQGGNPWYLCTLAAAEVLYDALYQWDKQGSLTVDQTSLPFFQDLVSNITTGNYSSSSTTYTSLTNAVRTYADGFVSIVQQYTPSNGSLAEQFSRDDGTPLSAGDLTWSYAAFLSAIDRRNGTVPASWGESSANTVPTACSGSSATGTYVTPTATAWNRRRQLVY</sequence>
<dbReference type="InterPro" id="IPR011613">
    <property type="entry name" value="GH15-like"/>
</dbReference>
<dbReference type="PROSITE" id="PS00820">
    <property type="entry name" value="GLUCOAMYLASE"/>
    <property type="match status" value="1"/>
</dbReference>
<keyword evidence="8" id="KW-0326">Glycosidase</keyword>
<comment type="similarity">
    <text evidence="2">Belongs to the glycosyl hydrolase 15 family.</text>
</comment>
<keyword evidence="12" id="KW-0472">Membrane</keyword>
<dbReference type="eggNOG" id="ENOG502QPM2">
    <property type="taxonomic scope" value="Eukaryota"/>
</dbReference>
<dbReference type="EMBL" id="BAUL01000071">
    <property type="protein sequence ID" value="GAD93906.1"/>
    <property type="molecule type" value="Genomic_DNA"/>
</dbReference>
<dbReference type="Pfam" id="PF00723">
    <property type="entry name" value="Glyco_hydro_15"/>
    <property type="match status" value="1"/>
</dbReference>
<comment type="catalytic activity">
    <reaction evidence="1">
        <text>Hydrolysis of terminal (1-&gt;4)-linked alpha-D-glucose residues successively from non-reducing ends of the chains with release of beta-D-glucose.</text>
        <dbReference type="EC" id="3.2.1.3"/>
    </reaction>
</comment>
<feature type="domain" description="GH15-like" evidence="13">
    <location>
        <begin position="275"/>
        <end position="689"/>
    </location>
</feature>
<dbReference type="GO" id="GO:0000272">
    <property type="term" value="P:polysaccharide catabolic process"/>
    <property type="evidence" value="ECO:0007669"/>
    <property type="project" value="UniProtKB-KW"/>
</dbReference>
<keyword evidence="4" id="KW-0732">Signal</keyword>
<feature type="transmembrane region" description="Helical" evidence="12">
    <location>
        <begin position="51"/>
        <end position="67"/>
    </location>
</feature>
<organism evidence="14 15">
    <name type="scientific">Byssochlamys spectabilis (strain No. 5 / NBRC 109023)</name>
    <name type="common">Paecilomyces variotii</name>
    <dbReference type="NCBI Taxonomy" id="1356009"/>
    <lineage>
        <taxon>Eukaryota</taxon>
        <taxon>Fungi</taxon>
        <taxon>Dikarya</taxon>
        <taxon>Ascomycota</taxon>
        <taxon>Pezizomycotina</taxon>
        <taxon>Eurotiomycetes</taxon>
        <taxon>Eurotiomycetidae</taxon>
        <taxon>Eurotiales</taxon>
        <taxon>Thermoascaceae</taxon>
        <taxon>Paecilomyces</taxon>
    </lineage>
</organism>
<evidence type="ECO:0000256" key="4">
    <source>
        <dbReference type="ARBA" id="ARBA00022729"/>
    </source>
</evidence>
<keyword evidence="12" id="KW-1133">Transmembrane helix</keyword>
<evidence type="ECO:0000256" key="6">
    <source>
        <dbReference type="ARBA" id="ARBA00023180"/>
    </source>
</evidence>
<dbReference type="SMR" id="V5FW22"/>
<dbReference type="PRINTS" id="PR00736">
    <property type="entry name" value="GLHYDRLASE15"/>
</dbReference>
<dbReference type="FunCoup" id="V5FW22">
    <property type="interactions" value="65"/>
</dbReference>
<evidence type="ECO:0000256" key="9">
    <source>
        <dbReference type="ARBA" id="ARBA00023326"/>
    </source>
</evidence>
<dbReference type="EC" id="3.2.1.3" evidence="3"/>
<dbReference type="HOGENOM" id="CLU_376414_0_0_1"/>
<dbReference type="GO" id="GO:0004339">
    <property type="term" value="F:glucan 1,4-alpha-glucosidase activity"/>
    <property type="evidence" value="ECO:0007669"/>
    <property type="project" value="UniProtKB-EC"/>
</dbReference>
<dbReference type="FunFam" id="1.50.10.10:FF:000018">
    <property type="entry name" value="Glucoamylase"/>
    <property type="match status" value="1"/>
</dbReference>
<dbReference type="PANTHER" id="PTHR42029:SF3">
    <property type="entry name" value="AN04G07800"/>
    <property type="match status" value="1"/>
</dbReference>
<evidence type="ECO:0000256" key="2">
    <source>
        <dbReference type="ARBA" id="ARBA00006188"/>
    </source>
</evidence>
<keyword evidence="9" id="KW-0624">Polysaccharide degradation</keyword>
<keyword evidence="7" id="KW-0119">Carbohydrate metabolism</keyword>
<name>V5FW22_BYSSN</name>